<keyword evidence="1" id="KW-0812">Transmembrane</keyword>
<evidence type="ECO:0000313" key="3">
    <source>
        <dbReference type="Proteomes" id="UP000722791"/>
    </source>
</evidence>
<proteinExistence type="predicted"/>
<feature type="transmembrane region" description="Helical" evidence="1">
    <location>
        <begin position="284"/>
        <end position="302"/>
    </location>
</feature>
<comment type="caution">
    <text evidence="2">The sequence shown here is derived from an EMBL/GenBank/DDBJ whole genome shotgun (WGS) entry which is preliminary data.</text>
</comment>
<dbReference type="PANTHER" id="PTHR35313:SF1">
    <property type="entry name" value="NO EXINE FORMATION 1"/>
    <property type="match status" value="1"/>
</dbReference>
<dbReference type="PANTHER" id="PTHR35313">
    <property type="entry name" value="NO EXINE FORMATION 1"/>
    <property type="match status" value="1"/>
</dbReference>
<feature type="transmembrane region" description="Helical" evidence="1">
    <location>
        <begin position="309"/>
        <end position="326"/>
    </location>
</feature>
<feature type="transmembrane region" description="Helical" evidence="1">
    <location>
        <begin position="332"/>
        <end position="350"/>
    </location>
</feature>
<name>A0A8J4G594_9CHLO</name>
<keyword evidence="1" id="KW-0472">Membrane</keyword>
<feature type="transmembrane region" description="Helical" evidence="1">
    <location>
        <begin position="244"/>
        <end position="264"/>
    </location>
</feature>
<feature type="transmembrane region" description="Helical" evidence="1">
    <location>
        <begin position="177"/>
        <end position="199"/>
    </location>
</feature>
<organism evidence="2 3">
    <name type="scientific">Volvox reticuliferus</name>
    <dbReference type="NCBI Taxonomy" id="1737510"/>
    <lineage>
        <taxon>Eukaryota</taxon>
        <taxon>Viridiplantae</taxon>
        <taxon>Chlorophyta</taxon>
        <taxon>core chlorophytes</taxon>
        <taxon>Chlorophyceae</taxon>
        <taxon>CS clade</taxon>
        <taxon>Chlamydomonadales</taxon>
        <taxon>Volvocaceae</taxon>
        <taxon>Volvox</taxon>
    </lineage>
</organism>
<keyword evidence="1" id="KW-1133">Transmembrane helix</keyword>
<protein>
    <submittedName>
        <fullName evidence="2">Uncharacterized protein</fullName>
    </submittedName>
</protein>
<reference evidence="2" key="1">
    <citation type="journal article" date="2021" name="Proc. Natl. Acad. Sci. U.S.A.">
        <title>Three genomes in the algal genus Volvox reveal the fate of a haploid sex-determining region after a transition to homothallism.</title>
        <authorList>
            <person name="Yamamoto K."/>
            <person name="Hamaji T."/>
            <person name="Kawai-Toyooka H."/>
            <person name="Matsuzaki R."/>
            <person name="Takahashi F."/>
            <person name="Nishimura Y."/>
            <person name="Kawachi M."/>
            <person name="Noguchi H."/>
            <person name="Minakuchi Y."/>
            <person name="Umen J.G."/>
            <person name="Toyoda A."/>
            <person name="Nozaki H."/>
        </authorList>
    </citation>
    <scope>NUCLEOTIDE SEQUENCE</scope>
    <source>
        <strain evidence="2">NIES-3785</strain>
    </source>
</reference>
<evidence type="ECO:0000313" key="2">
    <source>
        <dbReference type="EMBL" id="GIM00282.1"/>
    </source>
</evidence>
<dbReference type="AlphaFoldDB" id="A0A8J4G594"/>
<feature type="transmembrane region" description="Helical" evidence="1">
    <location>
        <begin position="80"/>
        <end position="99"/>
    </location>
</feature>
<evidence type="ECO:0000256" key="1">
    <source>
        <dbReference type="SAM" id="Phobius"/>
    </source>
</evidence>
<accession>A0A8J4G594</accession>
<dbReference type="Proteomes" id="UP000722791">
    <property type="component" value="Unassembled WGS sequence"/>
</dbReference>
<dbReference type="EMBL" id="BNCQ01000007">
    <property type="protein sequence ID" value="GIM00282.1"/>
    <property type="molecule type" value="Genomic_DNA"/>
</dbReference>
<sequence length="361" mass="37547">MQILVVAASVVAVMFVVLLSLPRAGGPVMLPALGLLWATCSGLALLLHAELPVPIDRANSRLFPDSKVQVEQEIFRATKASLLAVVASHALLMAFALKLKMTSALRRRAAAAAAGREHTMGAAGGNAAPGAVPSFGISPSDLLCGLVPSAVFSNYCAMLKLEGAGALALQRLAQEGLAWVPTLGNLLTLTAMGLGLALNCFLSGGMGAPEAIFMLAPILLLLSQDVLILPGLSERQRYCPPQLAISAYLLVSGVLVAVSDVVVGGGGGPAAVGLPPTLYLLKELGIAALAVPHHVIFLRYLWTLHAESWGTVLLVAAPVCVLPLAICDVPALRFFGAVGMLAAVLQYFSMKHVRRVGMKFI</sequence>
<gene>
    <name evidence="2" type="ORF">Vretimale_5429</name>
</gene>
<feature type="transmembrane region" description="Helical" evidence="1">
    <location>
        <begin position="211"/>
        <end position="232"/>
    </location>
</feature>